<dbReference type="AlphaFoldDB" id="A0A212JW71"/>
<dbReference type="InterPro" id="IPR050980">
    <property type="entry name" value="2C_sensor_his_kinase"/>
</dbReference>
<dbReference type="GO" id="GO:0000155">
    <property type="term" value="F:phosphorelay sensor kinase activity"/>
    <property type="evidence" value="ECO:0007669"/>
    <property type="project" value="InterPro"/>
</dbReference>
<evidence type="ECO:0000259" key="16">
    <source>
        <dbReference type="PROSITE" id="PS50109"/>
    </source>
</evidence>
<comment type="catalytic activity">
    <reaction evidence="1">
        <text>ATP + protein L-histidine = ADP + protein N-phospho-L-histidine.</text>
        <dbReference type="EC" id="2.7.13.3"/>
    </reaction>
</comment>
<dbReference type="Gene3D" id="3.30.565.10">
    <property type="entry name" value="Histidine kinase-like ATPase, C-terminal domain"/>
    <property type="match status" value="1"/>
</dbReference>
<dbReference type="PANTHER" id="PTHR44936">
    <property type="entry name" value="SENSOR PROTEIN CREC"/>
    <property type="match status" value="1"/>
</dbReference>
<dbReference type="InterPro" id="IPR036097">
    <property type="entry name" value="HisK_dim/P_sf"/>
</dbReference>
<feature type="domain" description="HAMP" evidence="17">
    <location>
        <begin position="198"/>
        <end position="250"/>
    </location>
</feature>
<evidence type="ECO:0000313" key="18">
    <source>
        <dbReference type="EMBL" id="SBW03724.1"/>
    </source>
</evidence>
<dbReference type="InterPro" id="IPR003594">
    <property type="entry name" value="HATPase_dom"/>
</dbReference>
<dbReference type="Gene3D" id="1.10.287.130">
    <property type="match status" value="1"/>
</dbReference>
<evidence type="ECO:0000256" key="14">
    <source>
        <dbReference type="ARBA" id="ARBA00023136"/>
    </source>
</evidence>
<keyword evidence="14 15" id="KW-0472">Membrane</keyword>
<dbReference type="SUPFAM" id="SSF55874">
    <property type="entry name" value="ATPase domain of HSP90 chaperone/DNA topoisomerase II/histidine kinase"/>
    <property type="match status" value="1"/>
</dbReference>
<name>A0A212JW71_9PROT</name>
<dbReference type="GO" id="GO:0005524">
    <property type="term" value="F:ATP binding"/>
    <property type="evidence" value="ECO:0007669"/>
    <property type="project" value="UniProtKB-KW"/>
</dbReference>
<dbReference type="GO" id="GO:0005886">
    <property type="term" value="C:plasma membrane"/>
    <property type="evidence" value="ECO:0007669"/>
    <property type="project" value="UniProtKB-SubCell"/>
</dbReference>
<evidence type="ECO:0000256" key="15">
    <source>
        <dbReference type="SAM" id="Phobius"/>
    </source>
</evidence>
<evidence type="ECO:0000256" key="7">
    <source>
        <dbReference type="ARBA" id="ARBA00022679"/>
    </source>
</evidence>
<dbReference type="Pfam" id="PF00512">
    <property type="entry name" value="HisKA"/>
    <property type="match status" value="1"/>
</dbReference>
<keyword evidence="13" id="KW-0902">Two-component regulatory system</keyword>
<protein>
    <recommendedName>
        <fullName evidence="3">histidine kinase</fullName>
        <ecNumber evidence="3">2.7.13.3</ecNumber>
    </recommendedName>
</protein>
<dbReference type="SMART" id="SM00388">
    <property type="entry name" value="HisKA"/>
    <property type="match status" value="1"/>
</dbReference>
<keyword evidence="11" id="KW-0067">ATP-binding</keyword>
<keyword evidence="4" id="KW-1003">Cell membrane</keyword>
<keyword evidence="12 15" id="KW-1133">Transmembrane helix</keyword>
<dbReference type="InterPro" id="IPR036890">
    <property type="entry name" value="HATPase_C_sf"/>
</dbReference>
<keyword evidence="10 18" id="KW-0418">Kinase</keyword>
<sequence>MTAMADDALHPSAPARSWRLRIKSLLPKSLLGRSLLIILTPLILLQLVTATVFYDRHWGTITRRLAGSVAGDVGVIVAYLRDHPGPASRAWIVAEARQHMQLEMRLADGEVLRNLPVGDSDISLAPLAHELENVITLPFQLHDGDDDDTIEIRIQTADGVLTVESPKKRLSSFTVYLFLLWMVGTSLLLFGIATIFMSNQVRAVRRLAIAADSFGKGRDAPWFKPEGATEVRQAAQAFLQMRERIKRQIDQRTEMLAGVSHDLRTPLTRMKLQLAMMPGDPAAADLTEDVAEMERMVEGYLAFARGEGREQMRPSNIADLVESVVGRFTRNAAPIDLHVERRLTMPLRPHAMERCLSNLIGNAVRYAEHIAVRVGQRGDAVEILIDDDGPGIPPEKRADVFRAFFRIESSRNRETGGVGLGLTIARDVARSHGGDIQLAESPLGGLRVRLILPL</sequence>
<evidence type="ECO:0000256" key="4">
    <source>
        <dbReference type="ARBA" id="ARBA00022475"/>
    </source>
</evidence>
<dbReference type="InterPro" id="IPR003661">
    <property type="entry name" value="HisK_dim/P_dom"/>
</dbReference>
<evidence type="ECO:0000256" key="5">
    <source>
        <dbReference type="ARBA" id="ARBA00022519"/>
    </source>
</evidence>
<dbReference type="PRINTS" id="PR00344">
    <property type="entry name" value="BCTRLSENSOR"/>
</dbReference>
<dbReference type="PANTHER" id="PTHR44936:SF5">
    <property type="entry name" value="SENSOR HISTIDINE KINASE ENVZ"/>
    <property type="match status" value="1"/>
</dbReference>
<comment type="subcellular location">
    <subcellularLocation>
        <location evidence="2">Cell inner membrane</location>
        <topology evidence="2">Multi-pass membrane protein</topology>
    </subcellularLocation>
</comment>
<evidence type="ECO:0000256" key="2">
    <source>
        <dbReference type="ARBA" id="ARBA00004429"/>
    </source>
</evidence>
<evidence type="ECO:0000259" key="17">
    <source>
        <dbReference type="PROSITE" id="PS50885"/>
    </source>
</evidence>
<feature type="transmembrane region" description="Helical" evidence="15">
    <location>
        <begin position="175"/>
        <end position="197"/>
    </location>
</feature>
<dbReference type="SMART" id="SM00387">
    <property type="entry name" value="HATPase_c"/>
    <property type="match status" value="1"/>
</dbReference>
<evidence type="ECO:0000256" key="9">
    <source>
        <dbReference type="ARBA" id="ARBA00022741"/>
    </source>
</evidence>
<evidence type="ECO:0000256" key="1">
    <source>
        <dbReference type="ARBA" id="ARBA00000085"/>
    </source>
</evidence>
<feature type="transmembrane region" description="Helical" evidence="15">
    <location>
        <begin position="35"/>
        <end position="54"/>
    </location>
</feature>
<dbReference type="CDD" id="cd00082">
    <property type="entry name" value="HisKA"/>
    <property type="match status" value="1"/>
</dbReference>
<evidence type="ECO:0000256" key="8">
    <source>
        <dbReference type="ARBA" id="ARBA00022692"/>
    </source>
</evidence>
<evidence type="ECO:0000256" key="10">
    <source>
        <dbReference type="ARBA" id="ARBA00022777"/>
    </source>
</evidence>
<gene>
    <name evidence="18" type="ORF">KL86APRO_11761</name>
</gene>
<feature type="domain" description="Histidine kinase" evidence="16">
    <location>
        <begin position="258"/>
        <end position="454"/>
    </location>
</feature>
<keyword evidence="8 15" id="KW-0812">Transmembrane</keyword>
<accession>A0A212JW71</accession>
<dbReference type="InterPro" id="IPR004358">
    <property type="entry name" value="Sig_transdc_His_kin-like_C"/>
</dbReference>
<evidence type="ECO:0000256" key="6">
    <source>
        <dbReference type="ARBA" id="ARBA00022553"/>
    </source>
</evidence>
<evidence type="ECO:0000256" key="11">
    <source>
        <dbReference type="ARBA" id="ARBA00022840"/>
    </source>
</evidence>
<dbReference type="InterPro" id="IPR003660">
    <property type="entry name" value="HAMP_dom"/>
</dbReference>
<dbReference type="SMART" id="SM00304">
    <property type="entry name" value="HAMP"/>
    <property type="match status" value="1"/>
</dbReference>
<dbReference type="Pfam" id="PF02518">
    <property type="entry name" value="HATPase_c"/>
    <property type="match status" value="1"/>
</dbReference>
<dbReference type="SUPFAM" id="SSF47384">
    <property type="entry name" value="Homodimeric domain of signal transducing histidine kinase"/>
    <property type="match status" value="1"/>
</dbReference>
<keyword evidence="5" id="KW-0997">Cell inner membrane</keyword>
<dbReference type="EC" id="2.7.13.3" evidence="3"/>
<keyword evidence="9" id="KW-0547">Nucleotide-binding</keyword>
<keyword evidence="6" id="KW-0597">Phosphoprotein</keyword>
<reference evidence="18" key="1">
    <citation type="submission" date="2016-04" db="EMBL/GenBank/DDBJ databases">
        <authorList>
            <person name="Evans L.H."/>
            <person name="Alamgir A."/>
            <person name="Owens N."/>
            <person name="Weber N.D."/>
            <person name="Virtaneva K."/>
            <person name="Barbian K."/>
            <person name="Babar A."/>
            <person name="Rosenke K."/>
        </authorList>
    </citation>
    <scope>NUCLEOTIDE SEQUENCE</scope>
    <source>
        <strain evidence="18">86</strain>
    </source>
</reference>
<dbReference type="InterPro" id="IPR005467">
    <property type="entry name" value="His_kinase_dom"/>
</dbReference>
<dbReference type="EMBL" id="FLUO01000001">
    <property type="protein sequence ID" value="SBW03724.1"/>
    <property type="molecule type" value="Genomic_DNA"/>
</dbReference>
<keyword evidence="7" id="KW-0808">Transferase</keyword>
<evidence type="ECO:0000256" key="12">
    <source>
        <dbReference type="ARBA" id="ARBA00022989"/>
    </source>
</evidence>
<evidence type="ECO:0000256" key="13">
    <source>
        <dbReference type="ARBA" id="ARBA00023012"/>
    </source>
</evidence>
<proteinExistence type="predicted"/>
<organism evidence="18">
    <name type="scientific">uncultured Alphaproteobacteria bacterium</name>
    <dbReference type="NCBI Taxonomy" id="91750"/>
    <lineage>
        <taxon>Bacteria</taxon>
        <taxon>Pseudomonadati</taxon>
        <taxon>Pseudomonadota</taxon>
        <taxon>Alphaproteobacteria</taxon>
        <taxon>environmental samples</taxon>
    </lineage>
</organism>
<dbReference type="PROSITE" id="PS50885">
    <property type="entry name" value="HAMP"/>
    <property type="match status" value="1"/>
</dbReference>
<evidence type="ECO:0000256" key="3">
    <source>
        <dbReference type="ARBA" id="ARBA00012438"/>
    </source>
</evidence>
<dbReference type="PROSITE" id="PS50109">
    <property type="entry name" value="HIS_KIN"/>
    <property type="match status" value="1"/>
</dbReference>